<dbReference type="Pfam" id="PF04773">
    <property type="entry name" value="FecR"/>
    <property type="match status" value="1"/>
</dbReference>
<keyword evidence="1" id="KW-1133">Transmembrane helix</keyword>
<evidence type="ECO:0000259" key="2">
    <source>
        <dbReference type="Pfam" id="PF04773"/>
    </source>
</evidence>
<dbReference type="EMBL" id="FNQY01000041">
    <property type="protein sequence ID" value="SEA66302.1"/>
    <property type="molecule type" value="Genomic_DNA"/>
</dbReference>
<feature type="domain" description="Protein FecR C-terminal" evidence="3">
    <location>
        <begin position="263"/>
        <end position="325"/>
    </location>
</feature>
<keyword evidence="1" id="KW-0472">Membrane</keyword>
<accession>A0A1H4D1V3</accession>
<keyword evidence="1" id="KW-0812">Transmembrane</keyword>
<dbReference type="Pfam" id="PF16344">
    <property type="entry name" value="FecR_C"/>
    <property type="match status" value="1"/>
</dbReference>
<dbReference type="GO" id="GO:0016989">
    <property type="term" value="F:sigma factor antagonist activity"/>
    <property type="evidence" value="ECO:0007669"/>
    <property type="project" value="TreeGrafter"/>
</dbReference>
<dbReference type="Proteomes" id="UP000199041">
    <property type="component" value="Unassembled WGS sequence"/>
</dbReference>
<organism evidence="4 5">
    <name type="scientific">Arachidicoccus rhizosphaerae</name>
    <dbReference type="NCBI Taxonomy" id="551991"/>
    <lineage>
        <taxon>Bacteria</taxon>
        <taxon>Pseudomonadati</taxon>
        <taxon>Bacteroidota</taxon>
        <taxon>Chitinophagia</taxon>
        <taxon>Chitinophagales</taxon>
        <taxon>Chitinophagaceae</taxon>
        <taxon>Arachidicoccus</taxon>
    </lineage>
</organism>
<dbReference type="InterPro" id="IPR032508">
    <property type="entry name" value="FecR_C"/>
</dbReference>
<dbReference type="RefSeq" id="WP_091401489.1">
    <property type="nucleotide sequence ID" value="NZ_FNQY01000041.1"/>
</dbReference>
<evidence type="ECO:0000313" key="5">
    <source>
        <dbReference type="Proteomes" id="UP000199041"/>
    </source>
</evidence>
<feature type="transmembrane region" description="Helical" evidence="1">
    <location>
        <begin position="84"/>
        <end position="105"/>
    </location>
</feature>
<name>A0A1H4D1V3_9BACT</name>
<dbReference type="PANTHER" id="PTHR30273">
    <property type="entry name" value="PERIPLASMIC SIGNAL SENSOR AND SIGMA FACTOR ACTIVATOR FECR-RELATED"/>
    <property type="match status" value="1"/>
</dbReference>
<dbReference type="AlphaFoldDB" id="A0A1H4D1V3"/>
<feature type="domain" description="FecR protein" evidence="2">
    <location>
        <begin position="127"/>
        <end position="220"/>
    </location>
</feature>
<proteinExistence type="predicted"/>
<dbReference type="OrthoDB" id="653086at2"/>
<dbReference type="STRING" id="551991.SAMN05192529_14111"/>
<evidence type="ECO:0000256" key="1">
    <source>
        <dbReference type="SAM" id="Phobius"/>
    </source>
</evidence>
<dbReference type="FunFam" id="2.60.120.1440:FF:000001">
    <property type="entry name" value="Putative anti-sigma factor"/>
    <property type="match status" value="1"/>
</dbReference>
<dbReference type="InterPro" id="IPR012373">
    <property type="entry name" value="Ferrdict_sens_TM"/>
</dbReference>
<keyword evidence="5" id="KW-1185">Reference proteome</keyword>
<dbReference type="PANTHER" id="PTHR30273:SF2">
    <property type="entry name" value="PROTEIN FECR"/>
    <property type="match status" value="1"/>
</dbReference>
<dbReference type="Gene3D" id="2.60.120.1440">
    <property type="match status" value="1"/>
</dbReference>
<evidence type="ECO:0000259" key="3">
    <source>
        <dbReference type="Pfam" id="PF16344"/>
    </source>
</evidence>
<protein>
    <submittedName>
        <fullName evidence="4">Ferric-dicitrate binding protein FerR, regulates iron transport through sigma-19</fullName>
    </submittedName>
</protein>
<dbReference type="PIRSF" id="PIRSF018266">
    <property type="entry name" value="FecR"/>
    <property type="match status" value="1"/>
</dbReference>
<dbReference type="Gene3D" id="3.55.50.30">
    <property type="match status" value="1"/>
</dbReference>
<reference evidence="4 5" key="1">
    <citation type="submission" date="2016-10" db="EMBL/GenBank/DDBJ databases">
        <authorList>
            <person name="de Groot N.N."/>
        </authorList>
    </citation>
    <scope>NUCLEOTIDE SEQUENCE [LARGE SCALE GENOMIC DNA]</scope>
    <source>
        <strain evidence="4 5">Vu-144</strain>
    </source>
</reference>
<gene>
    <name evidence="4" type="ORF">SAMN05192529_14111</name>
</gene>
<evidence type="ECO:0000313" key="4">
    <source>
        <dbReference type="EMBL" id="SEA66302.1"/>
    </source>
</evidence>
<dbReference type="InterPro" id="IPR006860">
    <property type="entry name" value="FecR"/>
</dbReference>
<sequence>MQQLTDWINLDSDHKIYFQKRLKDWALAMSSIDSLYYDKDAAYARFLEKINSAGKLVESEKAFSEQIDNESGTNFSRTNRSRKLYYRIAGAAAIIIVLLAAAFYLKQATHPAGALNDGDQLISYIEIKVPEGSRQQYILPDRTQVWINAGSTFRYPSNFTGQTREVFLNGEGYFHVAKDTSHPFIVSTAKGSITVTGTTFDVYAYDGKQRFTTALLEGHVHVNTPDGQTVNLQPLQKADLNEAKLSVTPIDDPDAYKWMEGLISFDNKPMTEVLEELQNAFGTHIEIKHLNTPHLLLTGKFLVGDGLEYALKVLRDSYGIQFEKDSTGRGYTILK</sequence>